<evidence type="ECO:0000313" key="8">
    <source>
        <dbReference type="Proteomes" id="UP000198582"/>
    </source>
</evidence>
<dbReference type="AlphaFoldDB" id="A0A1H8YFB9"/>
<gene>
    <name evidence="7" type="ORF">SAMN04489732_11578</name>
</gene>
<feature type="transmembrane region" description="Helical" evidence="6">
    <location>
        <begin position="234"/>
        <end position="260"/>
    </location>
</feature>
<evidence type="ECO:0008006" key="9">
    <source>
        <dbReference type="Google" id="ProtNLM"/>
    </source>
</evidence>
<feature type="transmembrane region" description="Helical" evidence="6">
    <location>
        <begin position="130"/>
        <end position="155"/>
    </location>
</feature>
<feature type="transmembrane region" description="Helical" evidence="6">
    <location>
        <begin position="308"/>
        <end position="331"/>
    </location>
</feature>
<keyword evidence="8" id="KW-1185">Reference proteome</keyword>
<evidence type="ECO:0000256" key="5">
    <source>
        <dbReference type="ARBA" id="ARBA00023136"/>
    </source>
</evidence>
<feature type="transmembrane region" description="Helical" evidence="6">
    <location>
        <begin position="95"/>
        <end position="118"/>
    </location>
</feature>
<protein>
    <recommendedName>
        <fullName evidence="9">Lysylphosphatidylglycerol synthase TM region</fullName>
    </recommendedName>
</protein>
<feature type="transmembrane region" description="Helical" evidence="6">
    <location>
        <begin position="58"/>
        <end position="83"/>
    </location>
</feature>
<keyword evidence="4 6" id="KW-1133">Transmembrane helix</keyword>
<dbReference type="OrthoDB" id="4481258at2"/>
<evidence type="ECO:0000256" key="4">
    <source>
        <dbReference type="ARBA" id="ARBA00022989"/>
    </source>
</evidence>
<dbReference type="Pfam" id="PF03706">
    <property type="entry name" value="LPG_synthase_TM"/>
    <property type="match status" value="1"/>
</dbReference>
<dbReference type="InterPro" id="IPR022791">
    <property type="entry name" value="L-PG_synthase/AglD"/>
</dbReference>
<keyword evidence="2" id="KW-1003">Cell membrane</keyword>
<evidence type="ECO:0000256" key="6">
    <source>
        <dbReference type="SAM" id="Phobius"/>
    </source>
</evidence>
<dbReference type="Proteomes" id="UP000198582">
    <property type="component" value="Unassembled WGS sequence"/>
</dbReference>
<dbReference type="EMBL" id="FOEF01000015">
    <property type="protein sequence ID" value="SEP50940.1"/>
    <property type="molecule type" value="Genomic_DNA"/>
</dbReference>
<keyword evidence="3 6" id="KW-0812">Transmembrane</keyword>
<feature type="transmembrane region" description="Helical" evidence="6">
    <location>
        <begin position="167"/>
        <end position="185"/>
    </location>
</feature>
<dbReference type="PANTHER" id="PTHR39087">
    <property type="entry name" value="UPF0104 MEMBRANE PROTEIN MJ1595"/>
    <property type="match status" value="1"/>
</dbReference>
<name>A0A1H8YFB9_9PSEU</name>
<sequence length="359" mass="36994">MTELPAGAGKKPLSRVAVTRRSVVVAIFVGAVVTYAVVEGQTFTEALRGVAGASPQWLLIGLAATVGSMVAFAVMRALTLAAAGSRVSVLRNVAISYGAGAVHATLPAGAVFSTTYAFRSLRRQGASSSAITWSLTITGLLSALTLGAVGLVGVVLSGGALGSAPGLAVKVLVSIAVFALVVRLVRKPQPLVRLGHRVLAWYNRIRRRPAGVGHARLDAIVEDLYIIRPAGYHWIGALLLAVVNWVLDLACLAACCAAVGMHVGLPVLLLTYTAGMAAGSLLPVPSGLGAVEAAMALSLTVSGGAGSALASVLLYRVLSTGSVVLIGWIVVATQHFWPRHRPGRDEALEDRTGRHLADV</sequence>
<comment type="subcellular location">
    <subcellularLocation>
        <location evidence="1">Cell membrane</location>
        <topology evidence="1">Multi-pass membrane protein</topology>
    </subcellularLocation>
</comment>
<proteinExistence type="predicted"/>
<accession>A0A1H8YFB9</accession>
<evidence type="ECO:0000313" key="7">
    <source>
        <dbReference type="EMBL" id="SEP50940.1"/>
    </source>
</evidence>
<keyword evidence="5 6" id="KW-0472">Membrane</keyword>
<organism evidence="7 8">
    <name type="scientific">Amycolatopsis saalfeldensis</name>
    <dbReference type="NCBI Taxonomy" id="394193"/>
    <lineage>
        <taxon>Bacteria</taxon>
        <taxon>Bacillati</taxon>
        <taxon>Actinomycetota</taxon>
        <taxon>Actinomycetes</taxon>
        <taxon>Pseudonocardiales</taxon>
        <taxon>Pseudonocardiaceae</taxon>
        <taxon>Amycolatopsis</taxon>
    </lineage>
</organism>
<evidence type="ECO:0000256" key="2">
    <source>
        <dbReference type="ARBA" id="ARBA00022475"/>
    </source>
</evidence>
<feature type="transmembrane region" description="Helical" evidence="6">
    <location>
        <begin position="267"/>
        <end position="288"/>
    </location>
</feature>
<dbReference type="PANTHER" id="PTHR39087:SF2">
    <property type="entry name" value="UPF0104 MEMBRANE PROTEIN MJ1595"/>
    <property type="match status" value="1"/>
</dbReference>
<feature type="transmembrane region" description="Helical" evidence="6">
    <location>
        <begin position="21"/>
        <end position="38"/>
    </location>
</feature>
<evidence type="ECO:0000256" key="3">
    <source>
        <dbReference type="ARBA" id="ARBA00022692"/>
    </source>
</evidence>
<dbReference type="STRING" id="394193.SAMN04489732_11578"/>
<dbReference type="RefSeq" id="WP_091622760.1">
    <property type="nucleotide sequence ID" value="NZ_FOEF01000015.1"/>
</dbReference>
<reference evidence="7 8" key="1">
    <citation type="submission" date="2016-10" db="EMBL/GenBank/DDBJ databases">
        <authorList>
            <person name="de Groot N.N."/>
        </authorList>
    </citation>
    <scope>NUCLEOTIDE SEQUENCE [LARGE SCALE GENOMIC DNA]</scope>
    <source>
        <strain evidence="7 8">DSM 44993</strain>
    </source>
</reference>
<evidence type="ECO:0000256" key="1">
    <source>
        <dbReference type="ARBA" id="ARBA00004651"/>
    </source>
</evidence>
<dbReference type="GO" id="GO:0005886">
    <property type="term" value="C:plasma membrane"/>
    <property type="evidence" value="ECO:0007669"/>
    <property type="project" value="UniProtKB-SubCell"/>
</dbReference>